<dbReference type="PROSITE" id="PS00783">
    <property type="entry name" value="RIBOSOMAL_L13"/>
    <property type="match status" value="1"/>
</dbReference>
<dbReference type="InterPro" id="IPR005823">
    <property type="entry name" value="Ribosomal_uL13_bac-type"/>
</dbReference>
<dbReference type="PANTHER" id="PTHR11545">
    <property type="entry name" value="RIBOSOMAL PROTEIN L13"/>
    <property type="match status" value="1"/>
</dbReference>
<dbReference type="EMBL" id="CAFBOV010000063">
    <property type="protein sequence ID" value="CAB4994205.1"/>
    <property type="molecule type" value="Genomic_DNA"/>
</dbReference>
<dbReference type="InterPro" id="IPR036899">
    <property type="entry name" value="Ribosomal_uL13_sf"/>
</dbReference>
<sequence length="148" mass="16332">MRTYSAKPADVKRAWHLIDAEGLVLGRLCTETATLLRGKHKPMYTPSMDTGDHVVIINASKIVLTSGKADREMVYDYSGYPGGLKSETYAHLLDRKPGDAIRRSIRGMLPKGTLGREMLSKLQVYPGAEHPHAAQSPKVLELPHAKAR</sequence>
<name>A0A6J6XIT0_9ZZZZ</name>
<comment type="similarity">
    <text evidence="1">Belongs to the universal ribosomal protein uL13 family.</text>
</comment>
<dbReference type="GO" id="GO:0003729">
    <property type="term" value="F:mRNA binding"/>
    <property type="evidence" value="ECO:0007669"/>
    <property type="project" value="TreeGrafter"/>
</dbReference>
<dbReference type="PIRSF" id="PIRSF002181">
    <property type="entry name" value="Ribosomal_L13"/>
    <property type="match status" value="1"/>
</dbReference>
<evidence type="ECO:0000256" key="3">
    <source>
        <dbReference type="ARBA" id="ARBA00023274"/>
    </source>
</evidence>
<dbReference type="HAMAP" id="MF_01366">
    <property type="entry name" value="Ribosomal_uL13"/>
    <property type="match status" value="1"/>
</dbReference>
<dbReference type="GO" id="GO:0003735">
    <property type="term" value="F:structural constituent of ribosome"/>
    <property type="evidence" value="ECO:0007669"/>
    <property type="project" value="InterPro"/>
</dbReference>
<dbReference type="AlphaFoldDB" id="A0A6J6XIT0"/>
<evidence type="ECO:0000313" key="6">
    <source>
        <dbReference type="EMBL" id="CAB4994205.1"/>
    </source>
</evidence>
<dbReference type="NCBIfam" id="TIGR01066">
    <property type="entry name" value="rplM_bact"/>
    <property type="match status" value="1"/>
</dbReference>
<gene>
    <name evidence="4" type="ORF">UFOPK1826_00057</name>
    <name evidence="5" type="ORF">UFOPK3026_00338</name>
    <name evidence="6" type="ORF">UFOPK4020_00434</name>
</gene>
<evidence type="ECO:0000256" key="2">
    <source>
        <dbReference type="ARBA" id="ARBA00022980"/>
    </source>
</evidence>
<dbReference type="CDD" id="cd00392">
    <property type="entry name" value="Ribosomal_L13"/>
    <property type="match status" value="1"/>
</dbReference>
<dbReference type="SUPFAM" id="SSF52161">
    <property type="entry name" value="Ribosomal protein L13"/>
    <property type="match status" value="1"/>
</dbReference>
<dbReference type="Gene3D" id="3.90.1180.10">
    <property type="entry name" value="Ribosomal protein L13"/>
    <property type="match status" value="1"/>
</dbReference>
<protein>
    <submittedName>
        <fullName evidence="5">Unannotated protein</fullName>
    </submittedName>
</protein>
<dbReference type="InterPro" id="IPR005822">
    <property type="entry name" value="Ribosomal_uL13"/>
</dbReference>
<dbReference type="EMBL" id="CAFAAP010000032">
    <property type="protein sequence ID" value="CAB4797151.1"/>
    <property type="molecule type" value="Genomic_DNA"/>
</dbReference>
<proteinExistence type="inferred from homology"/>
<dbReference type="GO" id="GO:0017148">
    <property type="term" value="P:negative regulation of translation"/>
    <property type="evidence" value="ECO:0007669"/>
    <property type="project" value="TreeGrafter"/>
</dbReference>
<keyword evidence="3" id="KW-0687">Ribonucleoprotein</keyword>
<dbReference type="GO" id="GO:0022625">
    <property type="term" value="C:cytosolic large ribosomal subunit"/>
    <property type="evidence" value="ECO:0007669"/>
    <property type="project" value="TreeGrafter"/>
</dbReference>
<dbReference type="EMBL" id="CAEZUN010000004">
    <property type="protein sequence ID" value="CAB4590998.1"/>
    <property type="molecule type" value="Genomic_DNA"/>
</dbReference>
<evidence type="ECO:0000256" key="1">
    <source>
        <dbReference type="ARBA" id="ARBA00006227"/>
    </source>
</evidence>
<dbReference type="Pfam" id="PF00572">
    <property type="entry name" value="Ribosomal_L13"/>
    <property type="match status" value="1"/>
</dbReference>
<keyword evidence="2" id="KW-0689">Ribosomal protein</keyword>
<dbReference type="PANTHER" id="PTHR11545:SF2">
    <property type="entry name" value="LARGE RIBOSOMAL SUBUNIT PROTEIN UL13M"/>
    <property type="match status" value="1"/>
</dbReference>
<evidence type="ECO:0000313" key="5">
    <source>
        <dbReference type="EMBL" id="CAB4797151.1"/>
    </source>
</evidence>
<dbReference type="GO" id="GO:0006412">
    <property type="term" value="P:translation"/>
    <property type="evidence" value="ECO:0007669"/>
    <property type="project" value="InterPro"/>
</dbReference>
<dbReference type="InterPro" id="IPR023563">
    <property type="entry name" value="Ribosomal_uL13_CS"/>
</dbReference>
<evidence type="ECO:0000313" key="4">
    <source>
        <dbReference type="EMBL" id="CAB4590998.1"/>
    </source>
</evidence>
<reference evidence="5" key="1">
    <citation type="submission" date="2020-05" db="EMBL/GenBank/DDBJ databases">
        <authorList>
            <person name="Chiriac C."/>
            <person name="Salcher M."/>
            <person name="Ghai R."/>
            <person name="Kavagutti S V."/>
        </authorList>
    </citation>
    <scope>NUCLEOTIDE SEQUENCE</scope>
</reference>
<organism evidence="5">
    <name type="scientific">freshwater metagenome</name>
    <dbReference type="NCBI Taxonomy" id="449393"/>
    <lineage>
        <taxon>unclassified sequences</taxon>
        <taxon>metagenomes</taxon>
        <taxon>ecological metagenomes</taxon>
    </lineage>
</organism>
<accession>A0A6J6XIT0</accession>